<evidence type="ECO:0000313" key="2">
    <source>
        <dbReference type="Proteomes" id="UP000276133"/>
    </source>
</evidence>
<dbReference type="Proteomes" id="UP000276133">
    <property type="component" value="Unassembled WGS sequence"/>
</dbReference>
<name>A0A3M7SZV1_BRAPC</name>
<proteinExistence type="predicted"/>
<organism evidence="1 2">
    <name type="scientific">Brachionus plicatilis</name>
    <name type="common">Marine rotifer</name>
    <name type="synonym">Brachionus muelleri</name>
    <dbReference type="NCBI Taxonomy" id="10195"/>
    <lineage>
        <taxon>Eukaryota</taxon>
        <taxon>Metazoa</taxon>
        <taxon>Spiralia</taxon>
        <taxon>Gnathifera</taxon>
        <taxon>Rotifera</taxon>
        <taxon>Eurotatoria</taxon>
        <taxon>Monogononta</taxon>
        <taxon>Pseudotrocha</taxon>
        <taxon>Ploima</taxon>
        <taxon>Brachionidae</taxon>
        <taxon>Brachionus</taxon>
    </lineage>
</organism>
<dbReference type="EMBL" id="REGN01000526">
    <property type="protein sequence ID" value="RNA41282.1"/>
    <property type="molecule type" value="Genomic_DNA"/>
</dbReference>
<evidence type="ECO:0000313" key="1">
    <source>
        <dbReference type="EMBL" id="RNA41282.1"/>
    </source>
</evidence>
<sequence length="77" mass="9149">MFKIVEFKKISFLNIKIQLKTNLKLYLSILKNMDNKHSSYKLDPIVMDFDKGSSKLNLSLQFMQEDLQKKNSTLHKR</sequence>
<gene>
    <name evidence="1" type="ORF">BpHYR1_001710</name>
</gene>
<comment type="caution">
    <text evidence="1">The sequence shown here is derived from an EMBL/GenBank/DDBJ whole genome shotgun (WGS) entry which is preliminary data.</text>
</comment>
<keyword evidence="2" id="KW-1185">Reference proteome</keyword>
<accession>A0A3M7SZV1</accession>
<protein>
    <submittedName>
        <fullName evidence="1">Uncharacterized protein</fullName>
    </submittedName>
</protein>
<dbReference type="AlphaFoldDB" id="A0A3M7SZV1"/>
<reference evidence="1 2" key="1">
    <citation type="journal article" date="2018" name="Sci. Rep.">
        <title>Genomic signatures of local adaptation to the degree of environmental predictability in rotifers.</title>
        <authorList>
            <person name="Franch-Gras L."/>
            <person name="Hahn C."/>
            <person name="Garcia-Roger E.M."/>
            <person name="Carmona M.J."/>
            <person name="Serra M."/>
            <person name="Gomez A."/>
        </authorList>
    </citation>
    <scope>NUCLEOTIDE SEQUENCE [LARGE SCALE GENOMIC DNA]</scope>
    <source>
        <strain evidence="1">HYR1</strain>
    </source>
</reference>